<dbReference type="SUPFAM" id="SSF48498">
    <property type="entry name" value="Tetracyclin repressor-like, C-terminal domain"/>
    <property type="match status" value="1"/>
</dbReference>
<dbReference type="Proteomes" id="UP000006322">
    <property type="component" value="Unassembled WGS sequence"/>
</dbReference>
<dbReference type="Pfam" id="PF00440">
    <property type="entry name" value="TetR_N"/>
    <property type="match status" value="1"/>
</dbReference>
<accession>K7ACG2</accession>
<dbReference type="PANTHER" id="PTHR47506:SF1">
    <property type="entry name" value="HTH-TYPE TRANSCRIPTIONAL REGULATOR YJDC"/>
    <property type="match status" value="1"/>
</dbReference>
<reference evidence="6" key="1">
    <citation type="journal article" date="2014" name="Environ. Microbiol.">
        <title>Comparative genomics of the marine bacterial genus Glaciecola reveals the high degree of genomic diversity and genomic characteristic for cold adaptation.</title>
        <authorList>
            <person name="Qin Q.L."/>
            <person name="Xie B.B."/>
            <person name="Yu Y."/>
            <person name="Shu Y.L."/>
            <person name="Rong J.C."/>
            <person name="Zhang Y.J."/>
            <person name="Zhao D.L."/>
            <person name="Chen X.L."/>
            <person name="Zhang X.Y."/>
            <person name="Chen B."/>
            <person name="Zhou B.C."/>
            <person name="Zhang Y.Z."/>
        </authorList>
    </citation>
    <scope>NUCLEOTIDE SEQUENCE [LARGE SCALE GENOMIC DNA]</scope>
    <source>
        <strain evidence="6">LMG 21857</strain>
    </source>
</reference>
<evidence type="ECO:0000259" key="4">
    <source>
        <dbReference type="Pfam" id="PF00440"/>
    </source>
</evidence>
<dbReference type="Gene3D" id="1.10.10.60">
    <property type="entry name" value="Homeodomain-like"/>
    <property type="match status" value="1"/>
</dbReference>
<keyword evidence="1" id="KW-0805">Transcription regulation</keyword>
<dbReference type="EMBL" id="BAER01000046">
    <property type="protein sequence ID" value="GAC33045.1"/>
    <property type="molecule type" value="Genomic_DNA"/>
</dbReference>
<keyword evidence="6" id="KW-1185">Reference proteome</keyword>
<dbReference type="Gene3D" id="1.10.357.10">
    <property type="entry name" value="Tetracycline Repressor, domain 2"/>
    <property type="match status" value="1"/>
</dbReference>
<name>K7ACG2_9ALTE</name>
<evidence type="ECO:0000256" key="1">
    <source>
        <dbReference type="ARBA" id="ARBA00023015"/>
    </source>
</evidence>
<dbReference type="PANTHER" id="PTHR47506">
    <property type="entry name" value="TRANSCRIPTIONAL REGULATORY PROTEIN"/>
    <property type="match status" value="1"/>
</dbReference>
<comment type="caution">
    <text evidence="5">The sequence shown here is derived from an EMBL/GenBank/DDBJ whole genome shotgun (WGS) entry which is preliminary data.</text>
</comment>
<evidence type="ECO:0000313" key="5">
    <source>
        <dbReference type="EMBL" id="GAC33045.1"/>
    </source>
</evidence>
<gene>
    <name evidence="5" type="ORF">GPLA_2140</name>
</gene>
<keyword evidence="2" id="KW-0238">DNA-binding</keyword>
<dbReference type="RefSeq" id="WP_007104828.1">
    <property type="nucleotide sequence ID" value="NZ_BAER01000046.1"/>
</dbReference>
<proteinExistence type="predicted"/>
<feature type="domain" description="HTH tetR-type" evidence="4">
    <location>
        <begin position="13"/>
        <end position="56"/>
    </location>
</feature>
<dbReference type="OrthoDB" id="270177at2"/>
<dbReference type="InterPro" id="IPR009057">
    <property type="entry name" value="Homeodomain-like_sf"/>
</dbReference>
<dbReference type="SUPFAM" id="SSF46689">
    <property type="entry name" value="Homeodomain-like"/>
    <property type="match status" value="1"/>
</dbReference>
<evidence type="ECO:0000256" key="2">
    <source>
        <dbReference type="ARBA" id="ARBA00023125"/>
    </source>
</evidence>
<dbReference type="InterPro" id="IPR036271">
    <property type="entry name" value="Tet_transcr_reg_TetR-rel_C_sf"/>
</dbReference>
<organism evidence="5 6">
    <name type="scientific">Paraglaciecola polaris LMG 21857</name>
    <dbReference type="NCBI Taxonomy" id="1129793"/>
    <lineage>
        <taxon>Bacteria</taxon>
        <taxon>Pseudomonadati</taxon>
        <taxon>Pseudomonadota</taxon>
        <taxon>Gammaproteobacteria</taxon>
        <taxon>Alteromonadales</taxon>
        <taxon>Alteromonadaceae</taxon>
        <taxon>Paraglaciecola</taxon>
    </lineage>
</organism>
<dbReference type="STRING" id="1129793.GPLA_2140"/>
<dbReference type="AlphaFoldDB" id="K7ACG2"/>
<dbReference type="GO" id="GO:0003677">
    <property type="term" value="F:DNA binding"/>
    <property type="evidence" value="ECO:0007669"/>
    <property type="project" value="UniProtKB-KW"/>
</dbReference>
<evidence type="ECO:0000256" key="3">
    <source>
        <dbReference type="ARBA" id="ARBA00023163"/>
    </source>
</evidence>
<protein>
    <recommendedName>
        <fullName evidence="4">HTH tetR-type domain-containing protein</fullName>
    </recommendedName>
</protein>
<sequence>MARPRKFDEQTVLSGAMLVFWQKGYAATSTEDLEQATLIRRGSLCNAYTDKRTLFFKALEHYGHKEITEVVSIMTSAKSLVTGYQQVLDKAIAHASTDDSTSRGCLLCDAASELGGKDKLVAEKVNELFTPMADVFLKHFSSAKKQHSDDELTAKADAIMAGYMGFRLMCKLGYSTARLQALAKENAKQLTV</sequence>
<evidence type="ECO:0000313" key="6">
    <source>
        <dbReference type="Proteomes" id="UP000006322"/>
    </source>
</evidence>
<keyword evidence="3" id="KW-0804">Transcription</keyword>
<dbReference type="InterPro" id="IPR001647">
    <property type="entry name" value="HTH_TetR"/>
</dbReference>